<dbReference type="Proteomes" id="UP000197290">
    <property type="component" value="Unassembled WGS sequence"/>
</dbReference>
<accession>A0A245ZEF2</accession>
<reference evidence="1 2" key="1">
    <citation type="submission" date="2017-03" db="EMBL/GenBank/DDBJ databases">
        <title>Genome sequence of Sphingomonas dokdonensis DSM 21029.</title>
        <authorList>
            <person name="Poehlein A."/>
            <person name="Wuebbeler J.H."/>
            <person name="Steinbuechel A."/>
            <person name="Daniel R."/>
        </authorList>
    </citation>
    <scope>NUCLEOTIDE SEQUENCE [LARGE SCALE GENOMIC DNA]</scope>
    <source>
        <strain evidence="1 2">DSM 21029</strain>
    </source>
</reference>
<dbReference type="SUPFAM" id="SSF50346">
    <property type="entry name" value="PRC-barrel domain"/>
    <property type="match status" value="1"/>
</dbReference>
<protein>
    <recommendedName>
        <fullName evidence="3">PRC-barrel domain protein</fullName>
    </recommendedName>
</protein>
<dbReference type="GO" id="GO:0019684">
    <property type="term" value="P:photosynthesis, light reaction"/>
    <property type="evidence" value="ECO:0007669"/>
    <property type="project" value="InterPro"/>
</dbReference>
<dbReference type="EMBL" id="NBBI01000007">
    <property type="protein sequence ID" value="OWK28126.1"/>
    <property type="molecule type" value="Genomic_DNA"/>
</dbReference>
<comment type="caution">
    <text evidence="1">The sequence shown here is derived from an EMBL/GenBank/DDBJ whole genome shotgun (WGS) entry which is preliminary data.</text>
</comment>
<gene>
    <name evidence="1" type="ORF">SPDO_29590</name>
</gene>
<organism evidence="1 2">
    <name type="scientific">Sphingomonas dokdonensis</name>
    <dbReference type="NCBI Taxonomy" id="344880"/>
    <lineage>
        <taxon>Bacteria</taxon>
        <taxon>Pseudomonadati</taxon>
        <taxon>Pseudomonadota</taxon>
        <taxon>Alphaproteobacteria</taxon>
        <taxon>Sphingomonadales</taxon>
        <taxon>Sphingomonadaceae</taxon>
        <taxon>Sphingomonas</taxon>
    </lineage>
</organism>
<dbReference type="InterPro" id="IPR011033">
    <property type="entry name" value="PRC_barrel-like_sf"/>
</dbReference>
<dbReference type="InterPro" id="IPR014747">
    <property type="entry name" value="Bac_photo_RC_H_C"/>
</dbReference>
<dbReference type="AlphaFoldDB" id="A0A245ZEF2"/>
<dbReference type="OrthoDB" id="7427960at2"/>
<evidence type="ECO:0008006" key="3">
    <source>
        <dbReference type="Google" id="ProtNLM"/>
    </source>
</evidence>
<dbReference type="Gene3D" id="3.90.50.10">
    <property type="entry name" value="Photosynthetic Reaction Center, subunit H, domain 2"/>
    <property type="match status" value="1"/>
</dbReference>
<dbReference type="RefSeq" id="WP_088368272.1">
    <property type="nucleotide sequence ID" value="NZ_NBBI01000007.1"/>
</dbReference>
<dbReference type="GO" id="GO:0030077">
    <property type="term" value="C:plasma membrane light-harvesting complex"/>
    <property type="evidence" value="ECO:0007669"/>
    <property type="project" value="InterPro"/>
</dbReference>
<proteinExistence type="predicted"/>
<name>A0A245ZEF2_9SPHN</name>
<keyword evidence="2" id="KW-1185">Reference proteome</keyword>
<evidence type="ECO:0000313" key="2">
    <source>
        <dbReference type="Proteomes" id="UP000197290"/>
    </source>
</evidence>
<sequence length="100" mass="11150">MTTANDHEIRPLDALDHWKLSDADQDLRGTLLIDRHGARVGVVTDMLADVAQERIVALRLEDERIVNVDAVVIRDGVPVLTTDLHTLPPAPTEWAPVTRR</sequence>
<evidence type="ECO:0000313" key="1">
    <source>
        <dbReference type="EMBL" id="OWK28126.1"/>
    </source>
</evidence>